<protein>
    <submittedName>
        <fullName evidence="2">Uncharacterized protein</fullName>
    </submittedName>
</protein>
<proteinExistence type="predicted"/>
<accession>A0A5B7GMB7</accession>
<name>A0A5B7GMB7_PORTR</name>
<comment type="caution">
    <text evidence="2">The sequence shown here is derived from an EMBL/GenBank/DDBJ whole genome shotgun (WGS) entry which is preliminary data.</text>
</comment>
<evidence type="ECO:0000313" key="2">
    <source>
        <dbReference type="EMBL" id="MPC58676.1"/>
    </source>
</evidence>
<gene>
    <name evidence="2" type="ORF">E2C01_052683</name>
</gene>
<sequence>MEGKLAILEVQLLVKVMLSGGQRAEHEPGPAETWPREAGLKDSQPMHVLTCGSKGTQGNDT</sequence>
<dbReference type="Proteomes" id="UP000324222">
    <property type="component" value="Unassembled WGS sequence"/>
</dbReference>
<keyword evidence="3" id="KW-1185">Reference proteome</keyword>
<reference evidence="2 3" key="1">
    <citation type="submission" date="2019-05" db="EMBL/GenBank/DDBJ databases">
        <title>Another draft genome of Portunus trituberculatus and its Hox gene families provides insights of decapod evolution.</title>
        <authorList>
            <person name="Jeong J.-H."/>
            <person name="Song I."/>
            <person name="Kim S."/>
            <person name="Choi T."/>
            <person name="Kim D."/>
            <person name="Ryu S."/>
            <person name="Kim W."/>
        </authorList>
    </citation>
    <scope>NUCLEOTIDE SEQUENCE [LARGE SCALE GENOMIC DNA]</scope>
    <source>
        <tissue evidence="2">Muscle</tissue>
    </source>
</reference>
<evidence type="ECO:0000256" key="1">
    <source>
        <dbReference type="SAM" id="MobiDB-lite"/>
    </source>
</evidence>
<dbReference type="AlphaFoldDB" id="A0A5B7GMB7"/>
<evidence type="ECO:0000313" key="3">
    <source>
        <dbReference type="Proteomes" id="UP000324222"/>
    </source>
</evidence>
<feature type="compositionally biased region" description="Basic and acidic residues" evidence="1">
    <location>
        <begin position="23"/>
        <end position="40"/>
    </location>
</feature>
<dbReference type="EMBL" id="VSRR010015894">
    <property type="protein sequence ID" value="MPC58676.1"/>
    <property type="molecule type" value="Genomic_DNA"/>
</dbReference>
<feature type="region of interest" description="Disordered" evidence="1">
    <location>
        <begin position="21"/>
        <end position="61"/>
    </location>
</feature>
<organism evidence="2 3">
    <name type="scientific">Portunus trituberculatus</name>
    <name type="common">Swimming crab</name>
    <name type="synonym">Neptunus trituberculatus</name>
    <dbReference type="NCBI Taxonomy" id="210409"/>
    <lineage>
        <taxon>Eukaryota</taxon>
        <taxon>Metazoa</taxon>
        <taxon>Ecdysozoa</taxon>
        <taxon>Arthropoda</taxon>
        <taxon>Crustacea</taxon>
        <taxon>Multicrustacea</taxon>
        <taxon>Malacostraca</taxon>
        <taxon>Eumalacostraca</taxon>
        <taxon>Eucarida</taxon>
        <taxon>Decapoda</taxon>
        <taxon>Pleocyemata</taxon>
        <taxon>Brachyura</taxon>
        <taxon>Eubrachyura</taxon>
        <taxon>Portunoidea</taxon>
        <taxon>Portunidae</taxon>
        <taxon>Portuninae</taxon>
        <taxon>Portunus</taxon>
    </lineage>
</organism>